<dbReference type="AlphaFoldDB" id="A0AAV3PFX1"/>
<reference evidence="7 8" key="1">
    <citation type="submission" date="2024-01" db="EMBL/GenBank/DDBJ databases">
        <title>The complete chloroplast genome sequence of Lithospermum erythrorhizon: insights into the phylogenetic relationship among Boraginaceae species and the maternal lineages of purple gromwells.</title>
        <authorList>
            <person name="Okada T."/>
            <person name="Watanabe K."/>
        </authorList>
    </citation>
    <scope>NUCLEOTIDE SEQUENCE [LARGE SCALE GENOMIC DNA]</scope>
</reference>
<keyword evidence="3" id="KW-0863">Zinc-finger</keyword>
<comment type="similarity">
    <text evidence="1">Belongs to the FLZ family.</text>
</comment>
<sequence>MLRKVSNSSTSKQELMASYGSLQSPSSSSLLGLPRLFSSFVSKSCPDSESMMSPTSILDSKSCSSFTNPFWSDTNSCKSPKQESKISRDKLDSRGVGLGLVDVLIQDDSDARIVKSDSKTVLFGSQLKIQIPHLTPSGVESPKSPPEFGIKTRNSYVGPFSPLLSPSPSKKSLFSSSNSSGNSPRVVSSISSSEMELSEEYTCVISHGANPRTTHIFDDCIVESCCGVSKLSESRKETPFSADHSLRFPSEDFLSSCNYCKKNLGQGVEIYMYRGEKAFCSSDCRYHEIELDEGIETPEFDDLYGTPL</sequence>
<dbReference type="Pfam" id="PF04570">
    <property type="entry name" value="zf-FLZ"/>
    <property type="match status" value="1"/>
</dbReference>
<evidence type="ECO:0000313" key="8">
    <source>
        <dbReference type="Proteomes" id="UP001454036"/>
    </source>
</evidence>
<dbReference type="PROSITE" id="PS51795">
    <property type="entry name" value="ZF_FLZ"/>
    <property type="match status" value="1"/>
</dbReference>
<feature type="region of interest" description="Disordered" evidence="5">
    <location>
        <begin position="163"/>
        <end position="187"/>
    </location>
</feature>
<feature type="domain" description="FLZ-type" evidence="6">
    <location>
        <begin position="252"/>
        <end position="296"/>
    </location>
</feature>
<dbReference type="GO" id="GO:0008270">
    <property type="term" value="F:zinc ion binding"/>
    <property type="evidence" value="ECO:0007669"/>
    <property type="project" value="UniProtKB-KW"/>
</dbReference>
<evidence type="ECO:0000259" key="6">
    <source>
        <dbReference type="PROSITE" id="PS51795"/>
    </source>
</evidence>
<accession>A0AAV3PFX1</accession>
<comment type="caution">
    <text evidence="7">The sequence shown here is derived from an EMBL/GenBank/DDBJ whole genome shotgun (WGS) entry which is preliminary data.</text>
</comment>
<organism evidence="7 8">
    <name type="scientific">Lithospermum erythrorhizon</name>
    <name type="common">Purple gromwell</name>
    <name type="synonym">Lithospermum officinale var. erythrorhizon</name>
    <dbReference type="NCBI Taxonomy" id="34254"/>
    <lineage>
        <taxon>Eukaryota</taxon>
        <taxon>Viridiplantae</taxon>
        <taxon>Streptophyta</taxon>
        <taxon>Embryophyta</taxon>
        <taxon>Tracheophyta</taxon>
        <taxon>Spermatophyta</taxon>
        <taxon>Magnoliopsida</taxon>
        <taxon>eudicotyledons</taxon>
        <taxon>Gunneridae</taxon>
        <taxon>Pentapetalae</taxon>
        <taxon>asterids</taxon>
        <taxon>lamiids</taxon>
        <taxon>Boraginales</taxon>
        <taxon>Boraginaceae</taxon>
        <taxon>Boraginoideae</taxon>
        <taxon>Lithospermeae</taxon>
        <taxon>Lithospermum</taxon>
    </lineage>
</organism>
<dbReference type="InterPro" id="IPR044593">
    <property type="entry name" value="FLZ8/MARD1"/>
</dbReference>
<feature type="zinc finger region" description="FLZ-type" evidence="4">
    <location>
        <begin position="252"/>
        <end position="296"/>
    </location>
</feature>
<evidence type="ECO:0000313" key="7">
    <source>
        <dbReference type="EMBL" id="GAA0150143.1"/>
    </source>
</evidence>
<name>A0AAV3PFX1_LITER</name>
<dbReference type="PANTHER" id="PTHR46443">
    <property type="entry name" value="FCS-LIKE ZINC FINGER 8"/>
    <property type="match status" value="1"/>
</dbReference>
<evidence type="ECO:0000256" key="4">
    <source>
        <dbReference type="PROSITE-ProRule" id="PRU01131"/>
    </source>
</evidence>
<dbReference type="PANTHER" id="PTHR46443:SF3">
    <property type="entry name" value="PROTEIN MARD1"/>
    <property type="match status" value="1"/>
</dbReference>
<evidence type="ECO:0000256" key="5">
    <source>
        <dbReference type="SAM" id="MobiDB-lite"/>
    </source>
</evidence>
<keyword evidence="3" id="KW-0862">Zinc</keyword>
<feature type="compositionally biased region" description="Low complexity" evidence="5">
    <location>
        <begin position="18"/>
        <end position="27"/>
    </location>
</feature>
<dbReference type="Proteomes" id="UP001454036">
    <property type="component" value="Unassembled WGS sequence"/>
</dbReference>
<dbReference type="InterPro" id="IPR007650">
    <property type="entry name" value="Zf-FLZ_dom"/>
</dbReference>
<protein>
    <recommendedName>
        <fullName evidence="6">FLZ-type domain-containing protein</fullName>
    </recommendedName>
</protein>
<keyword evidence="8" id="KW-1185">Reference proteome</keyword>
<gene>
    <name evidence="7" type="ORF">LIER_37069</name>
</gene>
<evidence type="ECO:0000256" key="1">
    <source>
        <dbReference type="ARBA" id="ARBA00009374"/>
    </source>
</evidence>
<proteinExistence type="inferred from homology"/>
<evidence type="ECO:0000256" key="3">
    <source>
        <dbReference type="ARBA" id="ARBA00022771"/>
    </source>
</evidence>
<evidence type="ECO:0000256" key="2">
    <source>
        <dbReference type="ARBA" id="ARBA00022723"/>
    </source>
</evidence>
<keyword evidence="2" id="KW-0479">Metal-binding</keyword>
<feature type="compositionally biased region" description="Polar residues" evidence="5">
    <location>
        <begin position="1"/>
        <end position="13"/>
    </location>
</feature>
<dbReference type="EMBL" id="BAABME010017455">
    <property type="protein sequence ID" value="GAA0150143.1"/>
    <property type="molecule type" value="Genomic_DNA"/>
</dbReference>
<feature type="region of interest" description="Disordered" evidence="5">
    <location>
        <begin position="1"/>
        <end position="27"/>
    </location>
</feature>